<protein>
    <submittedName>
        <fullName evidence="2">Uncharacterized protein</fullName>
    </submittedName>
</protein>
<evidence type="ECO:0000313" key="3">
    <source>
        <dbReference type="Proteomes" id="UP000219036"/>
    </source>
</evidence>
<dbReference type="RefSeq" id="WP_097000054.1">
    <property type="nucleotide sequence ID" value="NZ_OBEI01000002.1"/>
</dbReference>
<evidence type="ECO:0000256" key="1">
    <source>
        <dbReference type="SAM" id="Phobius"/>
    </source>
</evidence>
<evidence type="ECO:0000313" key="2">
    <source>
        <dbReference type="EMBL" id="SNZ07028.1"/>
    </source>
</evidence>
<proteinExistence type="predicted"/>
<feature type="transmembrane region" description="Helical" evidence="1">
    <location>
        <begin position="161"/>
        <end position="184"/>
    </location>
</feature>
<keyword evidence="1" id="KW-0472">Membrane</keyword>
<keyword evidence="1" id="KW-1133">Transmembrane helix</keyword>
<name>A0A285NCL4_9AQUI</name>
<dbReference type="Proteomes" id="UP000219036">
    <property type="component" value="Unassembled WGS sequence"/>
</dbReference>
<keyword evidence="1" id="KW-0812">Transmembrane</keyword>
<feature type="transmembrane region" description="Helical" evidence="1">
    <location>
        <begin position="204"/>
        <end position="224"/>
    </location>
</feature>
<feature type="transmembrane region" description="Helical" evidence="1">
    <location>
        <begin position="20"/>
        <end position="41"/>
    </location>
</feature>
<gene>
    <name evidence="2" type="ORF">SAMN06265182_0884</name>
</gene>
<keyword evidence="3" id="KW-1185">Reference proteome</keyword>
<organism evidence="2 3">
    <name type="scientific">Persephonella hydrogeniphila</name>
    <dbReference type="NCBI Taxonomy" id="198703"/>
    <lineage>
        <taxon>Bacteria</taxon>
        <taxon>Pseudomonadati</taxon>
        <taxon>Aquificota</taxon>
        <taxon>Aquificia</taxon>
        <taxon>Aquificales</taxon>
        <taxon>Hydrogenothermaceae</taxon>
        <taxon>Persephonella</taxon>
    </lineage>
</organism>
<reference evidence="3" key="1">
    <citation type="submission" date="2017-09" db="EMBL/GenBank/DDBJ databases">
        <authorList>
            <person name="Varghese N."/>
            <person name="Submissions S."/>
        </authorList>
    </citation>
    <scope>NUCLEOTIDE SEQUENCE [LARGE SCALE GENOMIC DNA]</scope>
    <source>
        <strain evidence="3">DSM 15103</strain>
    </source>
</reference>
<feature type="transmembrane region" description="Helical" evidence="1">
    <location>
        <begin position="258"/>
        <end position="283"/>
    </location>
</feature>
<sequence>MPDNITTTIFEGTKDITLKSFSSLLILLLLDGIFSFFFSLFFPEKIYLFELTGALISVISSLISSFGSFFTFLSIYLLVWGWGLVIFTIRQPLLLDLLKKDYSDYAFDKKAYKKLRDLVIEKIKDKYKKRLEDFLEYIKDNDYFLYLILPKRFPERKTFEADYIAFIGINFIIILFFVYLFYLYRTFIPDFICITPVSMIKSVSYPLIILFSFEILITLLDILNKTFSQEFIYFLRGFSIATAFSLFISHFFCENTFYAVLFYSLIALTISNILWNISLILVAKRFVSRNIRLYINFLMEDHNDKNPENCT</sequence>
<dbReference type="EMBL" id="OBEI01000002">
    <property type="protein sequence ID" value="SNZ07028.1"/>
    <property type="molecule type" value="Genomic_DNA"/>
</dbReference>
<dbReference type="AlphaFoldDB" id="A0A285NCL4"/>
<accession>A0A285NCL4</accession>
<feature type="transmembrane region" description="Helical" evidence="1">
    <location>
        <begin position="231"/>
        <end position="252"/>
    </location>
</feature>
<feature type="transmembrane region" description="Helical" evidence="1">
    <location>
        <begin position="69"/>
        <end position="89"/>
    </location>
</feature>